<comment type="similarity">
    <text evidence="2">Belongs to the glycosyl hydrolase 20 family.</text>
</comment>
<dbReference type="PANTHER" id="PTHR22600:SF57">
    <property type="entry name" value="BETA-N-ACETYLHEXOSAMINIDASE"/>
    <property type="match status" value="1"/>
</dbReference>
<reference evidence="9 10" key="1">
    <citation type="submission" date="2024-06" db="EMBL/GenBank/DDBJ databases">
        <title>Chitinophaga defluvii sp. nov., isolated from municipal sewage.</title>
        <authorList>
            <person name="Zhang L."/>
        </authorList>
    </citation>
    <scope>NUCLEOTIDE SEQUENCE [LARGE SCALE GENOMIC DNA]</scope>
    <source>
        <strain evidence="9 10">H8</strain>
    </source>
</reference>
<dbReference type="CDD" id="cd06563">
    <property type="entry name" value="GH20_chitobiase-like"/>
    <property type="match status" value="1"/>
</dbReference>
<keyword evidence="5" id="KW-0326">Glycosidase</keyword>
<evidence type="ECO:0000256" key="6">
    <source>
        <dbReference type="SAM" id="SignalP"/>
    </source>
</evidence>
<evidence type="ECO:0000256" key="1">
    <source>
        <dbReference type="ARBA" id="ARBA00001231"/>
    </source>
</evidence>
<keyword evidence="6" id="KW-0732">Signal</keyword>
<evidence type="ECO:0000259" key="7">
    <source>
        <dbReference type="Pfam" id="PF00728"/>
    </source>
</evidence>
<sequence>MKIKMNALCLAVTILLLTGSVMAQSLPALVPEPVSMKSMPGSFIVKPQTQIVTGNNAEVTATAKLFAEQVNACTGHTLKVVSAASSGVSAITLQLNKAADKTIGTEGYLLEVKASGIVIRANQPAGILYGLQTLLQMLPPDPESLARECKQQIVIPAVAITDYPRFGWRGLMLDVSRHFFTKEFVKKFIDHMVKYKYNVFHWHLSDDSGWRIAIKAYPQLTKVGAWRVPRTGRWATSPMAQPGEAATDGGFYTQDDIREIVKYAQQRAITIVPEIDVPGHSQALIVAYPAVSCTGEQYKVYPGSNGGMGDNVLCAGNEESFEMLDKIYGEIAALFPGQYIHAGGDEVNKSFWKACAKCQQRMKSEGLKDEHELQSYFIKRVEKILISKGKKLIGWDEILEGGLAPEATVMSWQGMEGGTAAAKAGHDVIMSPLQYCYLDYGQGEPATEHMWAGTRLSKTYQFEPVPPGVDAKYILGGQGNVWTEFIATGSRVEYMTWPRALALSEVYWSPAGKRNWDSFVTRMEAQFPRFDQAGVKYAPSVYDADIFPVKDEQGGMKIGFRTEIADLKVYYTFDHSFPDNTADLYNGTPITIPIGATEIWAVTYRKGKPAGRLLRIGLDELKKR</sequence>
<name>A0ABV2T3F2_9BACT</name>
<dbReference type="Pfam" id="PF02838">
    <property type="entry name" value="Glyco_hydro_20b"/>
    <property type="match status" value="1"/>
</dbReference>
<dbReference type="PANTHER" id="PTHR22600">
    <property type="entry name" value="BETA-HEXOSAMINIDASE"/>
    <property type="match status" value="1"/>
</dbReference>
<dbReference type="EC" id="3.2.1.52" evidence="3"/>
<evidence type="ECO:0000256" key="3">
    <source>
        <dbReference type="ARBA" id="ARBA00012663"/>
    </source>
</evidence>
<dbReference type="InterPro" id="IPR017853">
    <property type="entry name" value="GH"/>
</dbReference>
<dbReference type="Pfam" id="PF00728">
    <property type="entry name" value="Glyco_hydro_20"/>
    <property type="match status" value="1"/>
</dbReference>
<proteinExistence type="inferred from homology"/>
<evidence type="ECO:0000313" key="10">
    <source>
        <dbReference type="Proteomes" id="UP001549749"/>
    </source>
</evidence>
<comment type="caution">
    <text evidence="9">The sequence shown here is derived from an EMBL/GenBank/DDBJ whole genome shotgun (WGS) entry which is preliminary data.</text>
</comment>
<evidence type="ECO:0000256" key="2">
    <source>
        <dbReference type="ARBA" id="ARBA00006285"/>
    </source>
</evidence>
<comment type="catalytic activity">
    <reaction evidence="1">
        <text>Hydrolysis of terminal non-reducing N-acetyl-D-hexosamine residues in N-acetyl-beta-D-hexosaminides.</text>
        <dbReference type="EC" id="3.2.1.52"/>
    </reaction>
</comment>
<dbReference type="SUPFAM" id="SSF51445">
    <property type="entry name" value="(Trans)glycosidases"/>
    <property type="match status" value="1"/>
</dbReference>
<gene>
    <name evidence="9" type="ORF">ABR189_09340</name>
</gene>
<feature type="signal peptide" evidence="6">
    <location>
        <begin position="1"/>
        <end position="23"/>
    </location>
</feature>
<accession>A0ABV2T3F2</accession>
<keyword evidence="4" id="KW-0378">Hydrolase</keyword>
<evidence type="ECO:0000256" key="5">
    <source>
        <dbReference type="ARBA" id="ARBA00023295"/>
    </source>
</evidence>
<dbReference type="InterPro" id="IPR015882">
    <property type="entry name" value="HEX_bac_N"/>
</dbReference>
<dbReference type="InterPro" id="IPR029018">
    <property type="entry name" value="Hex-like_dom2"/>
</dbReference>
<dbReference type="SUPFAM" id="SSF55545">
    <property type="entry name" value="beta-N-acetylhexosaminidase-like domain"/>
    <property type="match status" value="1"/>
</dbReference>
<evidence type="ECO:0000259" key="8">
    <source>
        <dbReference type="Pfam" id="PF02838"/>
    </source>
</evidence>
<keyword evidence="10" id="KW-1185">Reference proteome</keyword>
<dbReference type="RefSeq" id="WP_354660206.1">
    <property type="nucleotide sequence ID" value="NZ_JBEXAC010000001.1"/>
</dbReference>
<feature type="domain" description="Beta-hexosaminidase bacterial type N-terminal" evidence="8">
    <location>
        <begin position="27"/>
        <end position="163"/>
    </location>
</feature>
<evidence type="ECO:0000256" key="4">
    <source>
        <dbReference type="ARBA" id="ARBA00022801"/>
    </source>
</evidence>
<dbReference type="EMBL" id="JBEXAC010000001">
    <property type="protein sequence ID" value="MET6997571.1"/>
    <property type="molecule type" value="Genomic_DNA"/>
</dbReference>
<dbReference type="Gene3D" id="3.30.379.10">
    <property type="entry name" value="Chitobiase/beta-hexosaminidase domain 2-like"/>
    <property type="match status" value="1"/>
</dbReference>
<organism evidence="9 10">
    <name type="scientific">Chitinophaga defluvii</name>
    <dbReference type="NCBI Taxonomy" id="3163343"/>
    <lineage>
        <taxon>Bacteria</taxon>
        <taxon>Pseudomonadati</taxon>
        <taxon>Bacteroidota</taxon>
        <taxon>Chitinophagia</taxon>
        <taxon>Chitinophagales</taxon>
        <taxon>Chitinophagaceae</taxon>
        <taxon>Chitinophaga</taxon>
    </lineage>
</organism>
<dbReference type="InterPro" id="IPR015883">
    <property type="entry name" value="Glyco_hydro_20_cat"/>
</dbReference>
<dbReference type="Proteomes" id="UP001549749">
    <property type="component" value="Unassembled WGS sequence"/>
</dbReference>
<feature type="chain" id="PRO_5046475277" description="beta-N-acetylhexosaminidase" evidence="6">
    <location>
        <begin position="24"/>
        <end position="624"/>
    </location>
</feature>
<dbReference type="PRINTS" id="PR00738">
    <property type="entry name" value="GLHYDRLASE20"/>
</dbReference>
<protein>
    <recommendedName>
        <fullName evidence="3">beta-N-acetylhexosaminidase</fullName>
        <ecNumber evidence="3">3.2.1.52</ecNumber>
    </recommendedName>
</protein>
<feature type="domain" description="Glycoside hydrolase family 20 catalytic" evidence="7">
    <location>
        <begin position="166"/>
        <end position="510"/>
    </location>
</feature>
<dbReference type="Gene3D" id="3.20.20.80">
    <property type="entry name" value="Glycosidases"/>
    <property type="match status" value="1"/>
</dbReference>
<dbReference type="InterPro" id="IPR025705">
    <property type="entry name" value="Beta_hexosaminidase_sua/sub"/>
</dbReference>
<evidence type="ECO:0000313" key="9">
    <source>
        <dbReference type="EMBL" id="MET6997571.1"/>
    </source>
</evidence>